<dbReference type="Proteomes" id="UP000269721">
    <property type="component" value="Unassembled WGS sequence"/>
</dbReference>
<accession>A0A4P9WLC6</accession>
<organism evidence="2 3">
    <name type="scientific">Blyttiomyces helicus</name>
    <dbReference type="NCBI Taxonomy" id="388810"/>
    <lineage>
        <taxon>Eukaryota</taxon>
        <taxon>Fungi</taxon>
        <taxon>Fungi incertae sedis</taxon>
        <taxon>Chytridiomycota</taxon>
        <taxon>Chytridiomycota incertae sedis</taxon>
        <taxon>Chytridiomycetes</taxon>
        <taxon>Chytridiomycetes incertae sedis</taxon>
        <taxon>Blyttiomyces</taxon>
    </lineage>
</organism>
<keyword evidence="3" id="KW-1185">Reference proteome</keyword>
<feature type="compositionally biased region" description="Polar residues" evidence="1">
    <location>
        <begin position="184"/>
        <end position="196"/>
    </location>
</feature>
<feature type="region of interest" description="Disordered" evidence="1">
    <location>
        <begin position="166"/>
        <end position="201"/>
    </location>
</feature>
<dbReference type="EMBL" id="KZ994654">
    <property type="protein sequence ID" value="RKO92398.1"/>
    <property type="molecule type" value="Genomic_DNA"/>
</dbReference>
<dbReference type="AlphaFoldDB" id="A0A4P9WLC6"/>
<evidence type="ECO:0000313" key="2">
    <source>
        <dbReference type="EMBL" id="RKO92398.1"/>
    </source>
</evidence>
<proteinExistence type="predicted"/>
<sequence length="215" mass="24070">MDKNIAATRDAIRLDFAPLWLDNIYHFTYTGAIFICPEESSSLLHITMVIFHGVLVASSPFNNIIDALERLLTSEPTPTVVKGFSPSLCVAQKWADTPKCAPPSPGPVREGQGRDDRVWYAKAGVSRPHHMEASKSELYFPRDVGVHPHSPSACIFSWKWIPPRRKPKQPFPQQSLAAMRSAPPKTQETISQQTYISIPVTPAREEGKYQCEKSK</sequence>
<evidence type="ECO:0000313" key="3">
    <source>
        <dbReference type="Proteomes" id="UP000269721"/>
    </source>
</evidence>
<evidence type="ECO:0000256" key="1">
    <source>
        <dbReference type="SAM" id="MobiDB-lite"/>
    </source>
</evidence>
<gene>
    <name evidence="2" type="ORF">BDK51DRAFT_41680</name>
</gene>
<protein>
    <submittedName>
        <fullName evidence="2">Uncharacterized protein</fullName>
    </submittedName>
</protein>
<name>A0A4P9WLC6_9FUNG</name>
<reference evidence="3" key="1">
    <citation type="journal article" date="2018" name="Nat. Microbiol.">
        <title>Leveraging single-cell genomics to expand the fungal tree of life.</title>
        <authorList>
            <person name="Ahrendt S.R."/>
            <person name="Quandt C.A."/>
            <person name="Ciobanu D."/>
            <person name="Clum A."/>
            <person name="Salamov A."/>
            <person name="Andreopoulos B."/>
            <person name="Cheng J.F."/>
            <person name="Woyke T."/>
            <person name="Pelin A."/>
            <person name="Henrissat B."/>
            <person name="Reynolds N.K."/>
            <person name="Benny G.L."/>
            <person name="Smith M.E."/>
            <person name="James T.Y."/>
            <person name="Grigoriev I.V."/>
        </authorList>
    </citation>
    <scope>NUCLEOTIDE SEQUENCE [LARGE SCALE GENOMIC DNA]</scope>
</reference>